<organism evidence="7 8">
    <name type="scientific">Patulibacter medicamentivorans</name>
    <dbReference type="NCBI Taxonomy" id="1097667"/>
    <lineage>
        <taxon>Bacteria</taxon>
        <taxon>Bacillati</taxon>
        <taxon>Actinomycetota</taxon>
        <taxon>Thermoleophilia</taxon>
        <taxon>Solirubrobacterales</taxon>
        <taxon>Patulibacteraceae</taxon>
        <taxon>Patulibacter</taxon>
    </lineage>
</organism>
<keyword evidence="8" id="KW-1185">Reference proteome</keyword>
<name>H0E1Q5_9ACTN</name>
<evidence type="ECO:0000256" key="3">
    <source>
        <dbReference type="ARBA" id="ARBA00022801"/>
    </source>
</evidence>
<dbReference type="PANTHER" id="PTHR43248">
    <property type="entry name" value="2-SUCCINYL-6-HYDROXY-2,4-CYCLOHEXADIENE-1-CARBOXYLATE SYNTHASE"/>
    <property type="match status" value="1"/>
</dbReference>
<accession>H0E1Q5</accession>
<evidence type="ECO:0000256" key="4">
    <source>
        <dbReference type="SAM" id="SignalP"/>
    </source>
</evidence>
<dbReference type="InterPro" id="IPR051601">
    <property type="entry name" value="Serine_prot/Carboxylest_S33"/>
</dbReference>
<proteinExistence type="inferred from homology"/>
<dbReference type="GO" id="GO:0016787">
    <property type="term" value="F:hydrolase activity"/>
    <property type="evidence" value="ECO:0007669"/>
    <property type="project" value="UniProtKB-KW"/>
</dbReference>
<dbReference type="Proteomes" id="UP000005143">
    <property type="component" value="Unassembled WGS sequence"/>
</dbReference>
<dbReference type="InterPro" id="IPR013595">
    <property type="entry name" value="Pept_S33_TAP-like_C"/>
</dbReference>
<sequence length="629" mass="64947">MIDHRSLGSRLAVLVALLALLLSWAATAARADSGPAPCQGLGVAASCGTVTVPLDRADPSRGTLDVAYALVQRRDTSTPAASTIAYNPGGPGAATISQAASLAGGLFAPLLDHRDLLLVDVRGTGRSGVLSCPSLAPENAWPAGEPAATGACGASLGDRAGLYGTAAVADDFEAVRAALGIDRFDLWGDSYGTYLMPVYAARYPQRVRSVVLSGAYPLDFDPWGRPQIAAARRAIRLVCTRAQACDGNAVLRDVRRLANRLRRHPRPFTVSFRGVRHADQLDEEALGRILYAPLSADVFGQLPGAVAGALAGDSARIKQLAANTRLLTAALSGQDPDTLAVFSAAANAAVQCHDYPRVFSLADPPAVRRQAFQQALAGLDPTAFRPLSPEGWIHAGFEGSDSCIDWPNDPTAGRPLPAGTAMPDVPALVLSGDLDSNTSSAMGRQAAAQFPHGRFAEVANAGHTPSDSECGAKLGVDFVATLQVDVRACRTAGEPLDVAGRDPLLAADLTPVDGTAPEPQRRAVAAVVTTFLDVVAQLPTLGIAGEAPALRGGRYAAVDDSRFAVRGARVVRDVRTSGTVAVSDRVVGTLRLSGTGVPEGRLRVVLGGDGHGTATGTLGGEPVQISFGG</sequence>
<evidence type="ECO:0000259" key="5">
    <source>
        <dbReference type="Pfam" id="PF00561"/>
    </source>
</evidence>
<feature type="signal peptide" evidence="4">
    <location>
        <begin position="1"/>
        <end position="28"/>
    </location>
</feature>
<feature type="domain" description="Peptidase S33 tripeptidyl aminopeptidase-like C-terminal" evidence="6">
    <location>
        <begin position="399"/>
        <end position="486"/>
    </location>
</feature>
<dbReference type="InterPro" id="IPR000073">
    <property type="entry name" value="AB_hydrolase_1"/>
</dbReference>
<reference evidence="7 8" key="1">
    <citation type="journal article" date="2013" name="Biodegradation">
        <title>Quantitative proteomic analysis of ibuprofen-degrading Patulibacter sp. strain I11.</title>
        <authorList>
            <person name="Almeida B."/>
            <person name="Kjeldal H."/>
            <person name="Lolas I."/>
            <person name="Knudsen A.D."/>
            <person name="Carvalho G."/>
            <person name="Nielsen K.L."/>
            <person name="Barreto Crespo M.T."/>
            <person name="Stensballe A."/>
            <person name="Nielsen J.L."/>
        </authorList>
    </citation>
    <scope>NUCLEOTIDE SEQUENCE [LARGE SCALE GENOMIC DNA]</scope>
    <source>
        <strain evidence="7 8">I11</strain>
    </source>
</reference>
<comment type="caution">
    <text evidence="7">The sequence shown here is derived from an EMBL/GenBank/DDBJ whole genome shotgun (WGS) entry which is preliminary data.</text>
</comment>
<keyword evidence="2 4" id="KW-0732">Signal</keyword>
<protein>
    <submittedName>
        <fullName evidence="7">Putative hydrolase</fullName>
    </submittedName>
</protein>
<dbReference type="AlphaFoldDB" id="H0E1Q5"/>
<comment type="similarity">
    <text evidence="1">Belongs to the peptidase S33 family.</text>
</comment>
<dbReference type="Pfam" id="PF00561">
    <property type="entry name" value="Abhydrolase_1"/>
    <property type="match status" value="1"/>
</dbReference>
<evidence type="ECO:0000256" key="2">
    <source>
        <dbReference type="ARBA" id="ARBA00022729"/>
    </source>
</evidence>
<gene>
    <name evidence="7" type="ORF">PAI11_07170</name>
</gene>
<dbReference type="RefSeq" id="WP_007570970.1">
    <property type="nucleotide sequence ID" value="NZ_AGUD01000028.1"/>
</dbReference>
<dbReference type="InterPro" id="IPR029058">
    <property type="entry name" value="AB_hydrolase_fold"/>
</dbReference>
<dbReference type="PANTHER" id="PTHR43248:SF29">
    <property type="entry name" value="TRIPEPTIDYL AMINOPEPTIDASE"/>
    <property type="match status" value="1"/>
</dbReference>
<dbReference type="Pfam" id="PF08386">
    <property type="entry name" value="Abhydrolase_4"/>
    <property type="match status" value="1"/>
</dbReference>
<evidence type="ECO:0000313" key="7">
    <source>
        <dbReference type="EMBL" id="EHN12398.1"/>
    </source>
</evidence>
<dbReference type="EMBL" id="AGUD01000028">
    <property type="protein sequence ID" value="EHN12398.1"/>
    <property type="molecule type" value="Genomic_DNA"/>
</dbReference>
<evidence type="ECO:0000313" key="8">
    <source>
        <dbReference type="Proteomes" id="UP000005143"/>
    </source>
</evidence>
<keyword evidence="3 7" id="KW-0378">Hydrolase</keyword>
<evidence type="ECO:0000256" key="1">
    <source>
        <dbReference type="ARBA" id="ARBA00010088"/>
    </source>
</evidence>
<evidence type="ECO:0000259" key="6">
    <source>
        <dbReference type="Pfam" id="PF08386"/>
    </source>
</evidence>
<dbReference type="Gene3D" id="3.40.50.1820">
    <property type="entry name" value="alpha/beta hydrolase"/>
    <property type="match status" value="1"/>
</dbReference>
<feature type="chain" id="PRO_5038806163" evidence="4">
    <location>
        <begin position="29"/>
        <end position="629"/>
    </location>
</feature>
<dbReference type="SUPFAM" id="SSF53474">
    <property type="entry name" value="alpha/beta-Hydrolases"/>
    <property type="match status" value="1"/>
</dbReference>
<feature type="domain" description="AB hydrolase-1" evidence="5">
    <location>
        <begin position="88"/>
        <end position="228"/>
    </location>
</feature>